<feature type="compositionally biased region" description="Basic residues" evidence="1">
    <location>
        <begin position="38"/>
        <end position="49"/>
    </location>
</feature>
<evidence type="ECO:0000256" key="1">
    <source>
        <dbReference type="SAM" id="MobiDB-lite"/>
    </source>
</evidence>
<feature type="compositionally biased region" description="Low complexity" evidence="1">
    <location>
        <begin position="18"/>
        <end position="37"/>
    </location>
</feature>
<dbReference type="Proteomes" id="UP000886998">
    <property type="component" value="Unassembled WGS sequence"/>
</dbReference>
<dbReference type="AlphaFoldDB" id="A0A8X6XLA5"/>
<feature type="region of interest" description="Disordered" evidence="1">
    <location>
        <begin position="1"/>
        <end position="79"/>
    </location>
</feature>
<feature type="compositionally biased region" description="Gly residues" evidence="1">
    <location>
        <begin position="56"/>
        <end position="66"/>
    </location>
</feature>
<dbReference type="EMBL" id="BMAV01009893">
    <property type="protein sequence ID" value="GFY54509.1"/>
    <property type="molecule type" value="Genomic_DNA"/>
</dbReference>
<evidence type="ECO:0000313" key="2">
    <source>
        <dbReference type="EMBL" id="GFY54509.1"/>
    </source>
</evidence>
<feature type="compositionally biased region" description="Basic residues" evidence="1">
    <location>
        <begin position="1"/>
        <end position="17"/>
    </location>
</feature>
<proteinExistence type="predicted"/>
<evidence type="ECO:0000313" key="3">
    <source>
        <dbReference type="Proteomes" id="UP000886998"/>
    </source>
</evidence>
<accession>A0A8X6XLA5</accession>
<reference evidence="2" key="1">
    <citation type="submission" date="2020-08" db="EMBL/GenBank/DDBJ databases">
        <title>Multicomponent nature underlies the extraordinary mechanical properties of spider dragline silk.</title>
        <authorList>
            <person name="Kono N."/>
            <person name="Nakamura H."/>
            <person name="Mori M."/>
            <person name="Yoshida Y."/>
            <person name="Ohtoshi R."/>
            <person name="Malay A.D."/>
            <person name="Moran D.A.P."/>
            <person name="Tomita M."/>
            <person name="Numata K."/>
            <person name="Arakawa K."/>
        </authorList>
    </citation>
    <scope>NUCLEOTIDE SEQUENCE</scope>
</reference>
<gene>
    <name evidence="2" type="ORF">TNIN_440301</name>
</gene>
<keyword evidence="3" id="KW-1185">Reference proteome</keyword>
<name>A0A8X6XLA5_9ARAC</name>
<organism evidence="2 3">
    <name type="scientific">Trichonephila inaurata madagascariensis</name>
    <dbReference type="NCBI Taxonomy" id="2747483"/>
    <lineage>
        <taxon>Eukaryota</taxon>
        <taxon>Metazoa</taxon>
        <taxon>Ecdysozoa</taxon>
        <taxon>Arthropoda</taxon>
        <taxon>Chelicerata</taxon>
        <taxon>Arachnida</taxon>
        <taxon>Araneae</taxon>
        <taxon>Araneomorphae</taxon>
        <taxon>Entelegynae</taxon>
        <taxon>Araneoidea</taxon>
        <taxon>Nephilidae</taxon>
        <taxon>Trichonephila</taxon>
        <taxon>Trichonephila inaurata</taxon>
    </lineage>
</organism>
<comment type="caution">
    <text evidence="2">The sequence shown here is derived from an EMBL/GenBank/DDBJ whole genome shotgun (WGS) entry which is preliminary data.</text>
</comment>
<protein>
    <submittedName>
        <fullName evidence="2">Uncharacterized protein</fullName>
    </submittedName>
</protein>
<sequence>MQIVSRKHSPSCRRCWRGGRAPPGSRARAPAETARRSAAWRRTARRGRRPSSPPGTGSGFGRGRGPAAGDVPAERKGCQ</sequence>